<dbReference type="GO" id="GO:0000149">
    <property type="term" value="F:SNARE binding"/>
    <property type="evidence" value="ECO:0007669"/>
    <property type="project" value="TreeGrafter"/>
</dbReference>
<evidence type="ECO:0000313" key="1">
    <source>
        <dbReference type="EMBL" id="CDS24056.1"/>
    </source>
</evidence>
<dbReference type="Proteomes" id="UP000492820">
    <property type="component" value="Unassembled WGS sequence"/>
</dbReference>
<dbReference type="EMBL" id="LK028597">
    <property type="protein sequence ID" value="CDS24056.1"/>
    <property type="molecule type" value="Genomic_DNA"/>
</dbReference>
<reference evidence="3" key="3">
    <citation type="submission" date="2020-10" db="UniProtKB">
        <authorList>
            <consortium name="WormBaseParasite"/>
        </authorList>
    </citation>
    <scope>IDENTIFICATION</scope>
</reference>
<evidence type="ECO:0000313" key="3">
    <source>
        <dbReference type="WBParaSite" id="EgrG_000376700"/>
    </source>
</evidence>
<dbReference type="PANTHER" id="PTHR15922:SF2">
    <property type="entry name" value="NBAS SUBUNIT OF NRZ TETHERING COMPLEX"/>
    <property type="match status" value="1"/>
</dbReference>
<dbReference type="InterPro" id="IPR015943">
    <property type="entry name" value="WD40/YVTN_repeat-like_dom_sf"/>
</dbReference>
<proteinExistence type="predicted"/>
<accession>A0A068WZV7</accession>
<name>A0A068WZV7_ECHGR</name>
<sequence>MNSLAGGASSDQDVRHRGKIETFRYDSNPQLPPNLYIREDLISFQAEFPDAVVSYDSIKLADKLQTIHSIHSASKKDENSVVWRLNHRLVSYWSSFFGYLSPVILAYSQYKSAGFPWAIGCLPPSLITVLSVRWLEVSPPAVAVDAISTLINLESDDVIIDPTLPDFDPAAILSPTEKSSDFVEWRRWPLTYVDPYPQWRVLALHVNQFVGIGYSNGAIEIINLSDANYPPIFIQQPCNSDFAPIVGMSFLRDSSYLVVCRFSGEIELWHLKDKSVGFSARLVSQKLHHSFIFSSVFDAENSLLAVGSEFVGTPRDHLTVLSIDNLSSFSLFVPPKTTVSGAGVPAASSKLRSLMRSISTRQNANLADGFASLSLSPGGNRLAALHCSRAISVWSFPACSLLTTIISDAVAIDSLTVACKPLSPFLNSKIPVPHQLNWWSRNPTDPLLAILKSDGSLSVIDIETMENQLFNVDHNQDDESIQFSPFSSFAVASVINSTVTEFFLLDSSMECPPRREKKVQRRSSSQRGYISALAAALGITGKSESENEVTEPLEEASSTFMRANVVRIVATSRRELFIHRLRCCRFSEARALTANNNDGADGAELDPEFAWQYQMLALFHFPLKPITFEKIVAISASKITKRVNWLLRACLHEIPCIDVSWKTVDLFRTAKSLLKAGLSRSSNANVTVMFQERLYQLKVLTAIYAEECALSLSNETGDDHAEDEVQKWCLELEAYRQNSPLDIALWYLQTQRYAAFGILVSHYFNILVPHLISLLSTVPATESPAKYLRLVKFFPSESMMEQPTMSRFSESRHKDATERLYSLLPKDFRWANTTPSIVNLAQWACTRAYELDQLSGLATEAGELLTVVIEIIKDCNNDKSDAKWRRSMRRALALLQKYSDEVVQFTTILYRAAPGYGFSNTLRRKIDLGSQLVSLNRLKLVEFHQLTFEQRLELLICVCIAAPSKATAADVCSVLTRHLLPFLTCHEKSSVESRLKHCLLRVAEYAATGLEAVCMLADRWRHSDVEVIASLEGISFESCIVDFLIEFTPPSTEDSEVYLTHVQRILSGLRAEKGDKGSSLYRLSECCEALLDYHSLVREMGYLVPPQGVPTSLGEALSISTGDESRLIQLVSRWIRATLVAEGEAMAKKSQMQESSRGIPSSPLHAMKRFYFYNRLSSTSDDASTLPSENKDNDNETLMSIFHRLCTALTKLLGVNLNERARFHLLVGVLCSGDRRLIDFARTSLAQGQENDPTWRAALQYAIIVYFDATPAFGVGEVNEELGALCLSLLPSPEDSPESSFYGAVKFLSGVDHLNGRTSRLPSRSTWAKMLPERKVELFTVALQNLLNLTYMNEVNLIQAGKYFELSEVDVNRCFLKAAIQVATMKSLCSAAVERTVALMQKILSVPVPSAWRELRLWSRAPVEILASLFPGVENSVVERFRLTLARFVITYSVHEAGCSEYAEICAEFAETCASQKSLALEAEHCSSVMQRLLSALSSSSHEPTVHENKPFQPCSFYLSPLDPTGLEDFFSSSPLSASMSAYLSSWSLAELRTKTVQEVWTNDCLHAKSLDVGLSYAYGPPLGQKSRNWTKTLCTRLSEAIRVGATDNREMEDYRLVAASISASPQLASDSEEVFPPIQTLLESLARLSAKHPRIASWRSKALVSRLVSHPDKFFSDAAYRRNELLAISQTRPEVSLLLARHMEESGSQLILTNLSEIVFSTGDVDTEVTKRRLKELSPYLKRDVPTADLTSYLQETVDPRIEAIPLWRLLLLLKVILVVMGGQDTGLRLRGITIKKHIEFISTVIQLDTLVYFTFLSALSKVNEEDFLASVQPYLTSKSEVESLTVLVHQSDCRLAVSDAQVYATYATRLLTNSDWPIQDCLDCLDAMITHDGDASVLVEWISRSLFGAEAPGHLIDLEGRMQLVDSAFRVASTNREHPSRTRRLNQLRRSSDNASVEKLKHFKADLQRRIDWIRQFADRSFLSEPLQQRLLLHHFEDIGTGSVLVLQAVREFLSATRGDAGETFSTLLSTFIDFTQRIAGLLYVDFKEILLKALCESINEFLTTNLADWIYLDPLSQRDLENSDRVIVEFVKTKPVEQQGLVISLLLSWSAPRQFFGRVLLEVDPSCDNRRIIAQNAFNHVLVRYNLAYNSSDDVISKLIAFLQGHEAPADPIVWLLGDGGLTNENLIQATAVAIELAGYCLTENADVVSQNESTLWESWLECFGRHHTLPELSRQLVSRVHLARLPNVAYLTAVGALETDDTSLREAVNSCRLLLPPPTATTSAANLPADINLDPVACRRFLSRVDTWRTSAFPVSMLKAVLEVAEDARYDAFLRHILCEMRSSGDAWMEVVLIGRAHLSRKRRLTTLDEVLKAVENLLSE</sequence>
<dbReference type="GO" id="GO:0070939">
    <property type="term" value="C:Dsl1/NZR complex"/>
    <property type="evidence" value="ECO:0007669"/>
    <property type="project" value="TreeGrafter"/>
</dbReference>
<dbReference type="WBParaSite" id="EgrG_000376700">
    <property type="protein sequence ID" value="EgrG_000376700"/>
    <property type="gene ID" value="EgrG_000376700"/>
</dbReference>
<dbReference type="GO" id="GO:0006890">
    <property type="term" value="P:retrograde vesicle-mediated transport, Golgi to endoplasmic reticulum"/>
    <property type="evidence" value="ECO:0007669"/>
    <property type="project" value="TreeGrafter"/>
</dbReference>
<dbReference type="SUPFAM" id="SSF50978">
    <property type="entry name" value="WD40 repeat-like"/>
    <property type="match status" value="1"/>
</dbReference>
<dbReference type="PANTHER" id="PTHR15922">
    <property type="entry name" value="NEUROBLASTOMA-AMPLIFIED SEQUENCE"/>
    <property type="match status" value="1"/>
</dbReference>
<protein>
    <submittedName>
        <fullName evidence="1 3">Neuroblastoma amplified sequence</fullName>
    </submittedName>
</protein>
<reference evidence="1" key="2">
    <citation type="submission" date="2014-06" db="EMBL/GenBank/DDBJ databases">
        <authorList>
            <person name="Aslett M."/>
        </authorList>
    </citation>
    <scope>NUCLEOTIDE SEQUENCE</scope>
</reference>
<dbReference type="InterPro" id="IPR036322">
    <property type="entry name" value="WD40_repeat_dom_sf"/>
</dbReference>
<evidence type="ECO:0000313" key="2">
    <source>
        <dbReference type="Proteomes" id="UP000492820"/>
    </source>
</evidence>
<dbReference type="Gene3D" id="2.130.10.10">
    <property type="entry name" value="YVTN repeat-like/Quinoprotein amine dehydrogenase"/>
    <property type="match status" value="1"/>
</dbReference>
<reference evidence="1 2" key="1">
    <citation type="journal article" date="2013" name="Nature">
        <title>The genomes of four tapeworm species reveal adaptations to parasitism.</title>
        <authorList>
            <person name="Tsai I.J."/>
            <person name="Zarowiecki M."/>
            <person name="Holroyd N."/>
            <person name="Garciarrubio A."/>
            <person name="Sanchez-Flores A."/>
            <person name="Brooks K.L."/>
            <person name="Tracey A."/>
            <person name="Bobes R.J."/>
            <person name="Fragoso G."/>
            <person name="Sciutto E."/>
            <person name="Aslett M."/>
            <person name="Beasley H."/>
            <person name="Bennett H.M."/>
            <person name="Cai J."/>
            <person name="Camicia F."/>
            <person name="Clark R."/>
            <person name="Cucher M."/>
            <person name="De Silva N."/>
            <person name="Day T.A."/>
            <person name="Deplazes P."/>
            <person name="Estrada K."/>
            <person name="Fernandez C."/>
            <person name="Holland P.W."/>
            <person name="Hou J."/>
            <person name="Hu S."/>
            <person name="Huckvale T."/>
            <person name="Hung S.S."/>
            <person name="Kamenetzky L."/>
            <person name="Keane J.A."/>
            <person name="Kiss F."/>
            <person name="Koziol U."/>
            <person name="Lambert O."/>
            <person name="Liu K."/>
            <person name="Luo X."/>
            <person name="Luo Y."/>
            <person name="Macchiaroli N."/>
            <person name="Nichol S."/>
            <person name="Paps J."/>
            <person name="Parkinson J."/>
            <person name="Pouchkina-Stantcheva N."/>
            <person name="Riddiford N."/>
            <person name="Rosenzvit M."/>
            <person name="Salinas G."/>
            <person name="Wasmuth J.D."/>
            <person name="Zamanian M."/>
            <person name="Zheng Y."/>
            <person name="Cai X."/>
            <person name="Soberon X."/>
            <person name="Olson P.D."/>
            <person name="Laclette J.P."/>
            <person name="Brehm K."/>
            <person name="Berriman M."/>
            <person name="Garciarrubio A."/>
            <person name="Bobes R.J."/>
            <person name="Fragoso G."/>
            <person name="Sanchez-Flores A."/>
            <person name="Estrada K."/>
            <person name="Cevallos M.A."/>
            <person name="Morett E."/>
            <person name="Gonzalez V."/>
            <person name="Portillo T."/>
            <person name="Ochoa-Leyva A."/>
            <person name="Jose M.V."/>
            <person name="Sciutto E."/>
            <person name="Landa A."/>
            <person name="Jimenez L."/>
            <person name="Valdes V."/>
            <person name="Carrero J.C."/>
            <person name="Larralde C."/>
            <person name="Morales-Montor J."/>
            <person name="Limon-Lason J."/>
            <person name="Soberon X."/>
            <person name="Laclette J.P."/>
        </authorList>
    </citation>
    <scope>NUCLEOTIDE SEQUENCE [LARGE SCALE GENOMIC DNA]</scope>
</reference>
<gene>
    <name evidence="1" type="ORF">EgrG_000376700</name>
</gene>
<dbReference type="OrthoDB" id="19988at2759"/>
<organism evidence="1">
    <name type="scientific">Echinococcus granulosus</name>
    <name type="common">Hydatid tapeworm</name>
    <dbReference type="NCBI Taxonomy" id="6210"/>
    <lineage>
        <taxon>Eukaryota</taxon>
        <taxon>Metazoa</taxon>
        <taxon>Spiralia</taxon>
        <taxon>Lophotrochozoa</taxon>
        <taxon>Platyhelminthes</taxon>
        <taxon>Cestoda</taxon>
        <taxon>Eucestoda</taxon>
        <taxon>Cyclophyllidea</taxon>
        <taxon>Taeniidae</taxon>
        <taxon>Echinococcus</taxon>
        <taxon>Echinococcus granulosus group</taxon>
    </lineage>
</organism>